<sequence length="534" mass="59803">MRKQSKWIVIALLALAMLLQACGQEDGKPANSANPANGKADPAESAGNTLIYAAETEFDKINPVLEDTVDINNLIFRGLMRFDETNTPQPDMAESYEISPDGLVYQFKLKQGIRFHDGQELTAEDVVFTISSILDEQVQSVVRSEFVQIDSIEAVHDHEVKITLKQPFPPLLDKLTIGIVPKHALDGQDMNTADFNQNPIGTGPYRFVKWDRGQSVTLQAYPEYYGKRASIDRVIVKFVPDSSVRMLQLETGEVDMAYLEPSAVEKMSKNDKIAIYKSPSADYRAMMYNMNFELFQDVNVRKALNYAVDRAAVVDGILLGYGEPAYSPLQMNKFANEQIEKYEYNLDKADEYLTAAGWIPGSDQIRVKDGKRLAFTITAPSSDPVRVQLATYLASQLKKIGADVNAAALDWSVIDISKTEAFMLGWGSPFDADDHTYRLFHSSEIGSGTNYGSYSDPAVDKLLEEARTTADTVKREELYKQFQQALAENPPYIFIAYQHALYGVNQKVKGIKIKTLGHHGAGFLWNLEEWTLHD</sequence>
<keyword evidence="7" id="KW-1185">Reference proteome</keyword>
<dbReference type="EMBL" id="JBHTIU010000099">
    <property type="protein sequence ID" value="MFD0872063.1"/>
    <property type="molecule type" value="Genomic_DNA"/>
</dbReference>
<protein>
    <submittedName>
        <fullName evidence="6">ABC transporter substrate-binding protein</fullName>
    </submittedName>
</protein>
<feature type="chain" id="PRO_5046400527" evidence="4">
    <location>
        <begin position="22"/>
        <end position="534"/>
    </location>
</feature>
<evidence type="ECO:0000256" key="2">
    <source>
        <dbReference type="ARBA" id="ARBA00022448"/>
    </source>
</evidence>
<proteinExistence type="inferred from homology"/>
<reference evidence="7" key="1">
    <citation type="journal article" date="2019" name="Int. J. Syst. Evol. Microbiol.">
        <title>The Global Catalogue of Microorganisms (GCM) 10K type strain sequencing project: providing services to taxonomists for standard genome sequencing and annotation.</title>
        <authorList>
            <consortium name="The Broad Institute Genomics Platform"/>
            <consortium name="The Broad Institute Genome Sequencing Center for Infectious Disease"/>
            <person name="Wu L."/>
            <person name="Ma J."/>
        </authorList>
    </citation>
    <scope>NUCLEOTIDE SEQUENCE [LARGE SCALE GENOMIC DNA]</scope>
    <source>
        <strain evidence="7">CCUG 57263</strain>
    </source>
</reference>
<evidence type="ECO:0000256" key="1">
    <source>
        <dbReference type="ARBA" id="ARBA00005695"/>
    </source>
</evidence>
<dbReference type="SUPFAM" id="SSF53850">
    <property type="entry name" value="Periplasmic binding protein-like II"/>
    <property type="match status" value="1"/>
</dbReference>
<dbReference type="Gene3D" id="3.90.76.10">
    <property type="entry name" value="Dipeptide-binding Protein, Domain 1"/>
    <property type="match status" value="1"/>
</dbReference>
<keyword evidence="2" id="KW-0813">Transport</keyword>
<dbReference type="Pfam" id="PF00496">
    <property type="entry name" value="SBP_bac_5"/>
    <property type="match status" value="1"/>
</dbReference>
<dbReference type="Gene3D" id="3.40.190.10">
    <property type="entry name" value="Periplasmic binding protein-like II"/>
    <property type="match status" value="1"/>
</dbReference>
<accession>A0ABW3DEX2</accession>
<gene>
    <name evidence="6" type="ORF">ACFQ03_23375</name>
</gene>
<dbReference type="RefSeq" id="WP_379291333.1">
    <property type="nucleotide sequence ID" value="NZ_JBHTIU010000099.1"/>
</dbReference>
<dbReference type="InterPro" id="IPR039424">
    <property type="entry name" value="SBP_5"/>
</dbReference>
<evidence type="ECO:0000256" key="3">
    <source>
        <dbReference type="ARBA" id="ARBA00022729"/>
    </source>
</evidence>
<dbReference type="CDD" id="cd08518">
    <property type="entry name" value="PBP2_NikA_DppA_OppA_like_19"/>
    <property type="match status" value="1"/>
</dbReference>
<feature type="signal peptide" evidence="4">
    <location>
        <begin position="1"/>
        <end position="21"/>
    </location>
</feature>
<dbReference type="PANTHER" id="PTHR30290:SF9">
    <property type="entry name" value="OLIGOPEPTIDE-BINDING PROTEIN APPA"/>
    <property type="match status" value="1"/>
</dbReference>
<comment type="caution">
    <text evidence="6">The sequence shown here is derived from an EMBL/GenBank/DDBJ whole genome shotgun (WGS) entry which is preliminary data.</text>
</comment>
<comment type="similarity">
    <text evidence="1">Belongs to the bacterial solute-binding protein 5 family.</text>
</comment>
<evidence type="ECO:0000313" key="6">
    <source>
        <dbReference type="EMBL" id="MFD0872063.1"/>
    </source>
</evidence>
<keyword evidence="3 4" id="KW-0732">Signal</keyword>
<dbReference type="Proteomes" id="UP001597120">
    <property type="component" value="Unassembled WGS sequence"/>
</dbReference>
<dbReference type="PIRSF" id="PIRSF002741">
    <property type="entry name" value="MppA"/>
    <property type="match status" value="1"/>
</dbReference>
<evidence type="ECO:0000313" key="7">
    <source>
        <dbReference type="Proteomes" id="UP001597120"/>
    </source>
</evidence>
<dbReference type="InterPro" id="IPR030678">
    <property type="entry name" value="Peptide/Ni-bd"/>
</dbReference>
<dbReference type="PANTHER" id="PTHR30290">
    <property type="entry name" value="PERIPLASMIC BINDING COMPONENT OF ABC TRANSPORTER"/>
    <property type="match status" value="1"/>
</dbReference>
<dbReference type="InterPro" id="IPR000914">
    <property type="entry name" value="SBP_5_dom"/>
</dbReference>
<dbReference type="Gene3D" id="3.10.105.10">
    <property type="entry name" value="Dipeptide-binding Protein, Domain 3"/>
    <property type="match status" value="1"/>
</dbReference>
<organism evidence="6 7">
    <name type="scientific">Paenibacillus residui</name>
    <dbReference type="NCBI Taxonomy" id="629724"/>
    <lineage>
        <taxon>Bacteria</taxon>
        <taxon>Bacillati</taxon>
        <taxon>Bacillota</taxon>
        <taxon>Bacilli</taxon>
        <taxon>Bacillales</taxon>
        <taxon>Paenibacillaceae</taxon>
        <taxon>Paenibacillus</taxon>
    </lineage>
</organism>
<evidence type="ECO:0000259" key="5">
    <source>
        <dbReference type="Pfam" id="PF00496"/>
    </source>
</evidence>
<dbReference type="PROSITE" id="PS51257">
    <property type="entry name" value="PROKAR_LIPOPROTEIN"/>
    <property type="match status" value="1"/>
</dbReference>
<name>A0ABW3DEX2_9BACL</name>
<evidence type="ECO:0000256" key="4">
    <source>
        <dbReference type="SAM" id="SignalP"/>
    </source>
</evidence>
<feature type="domain" description="Solute-binding protein family 5" evidence="5">
    <location>
        <begin position="87"/>
        <end position="444"/>
    </location>
</feature>